<reference evidence="3" key="1">
    <citation type="submission" date="2023-12" db="EMBL/GenBank/DDBJ databases">
        <title>Novel species in genus Nocardioides.</title>
        <authorList>
            <person name="Zhou H."/>
        </authorList>
    </citation>
    <scope>NUCLEOTIDE SEQUENCE [LARGE SCALE GENOMIC DNA]</scope>
    <source>
        <strain evidence="3">HM61</strain>
    </source>
</reference>
<proteinExistence type="predicted"/>
<organism evidence="2 3">
    <name type="scientific">Nocardioides bizhenqiangii</name>
    <dbReference type="NCBI Taxonomy" id="3095076"/>
    <lineage>
        <taxon>Bacteria</taxon>
        <taxon>Bacillati</taxon>
        <taxon>Actinomycetota</taxon>
        <taxon>Actinomycetes</taxon>
        <taxon>Propionibacteriales</taxon>
        <taxon>Nocardioidaceae</taxon>
        <taxon>Nocardioides</taxon>
    </lineage>
</organism>
<dbReference type="Gene3D" id="3.10.180.10">
    <property type="entry name" value="2,3-Dihydroxybiphenyl 1,2-Dioxygenase, domain 1"/>
    <property type="match status" value="1"/>
</dbReference>
<feature type="domain" description="VOC" evidence="1">
    <location>
        <begin position="4"/>
        <end position="115"/>
    </location>
</feature>
<dbReference type="PANTHER" id="PTHR35908">
    <property type="entry name" value="HYPOTHETICAL FUSION PROTEIN"/>
    <property type="match status" value="1"/>
</dbReference>
<keyword evidence="3" id="KW-1185">Reference proteome</keyword>
<name>A0ABZ0ZQ96_9ACTN</name>
<dbReference type="EMBL" id="CP141059">
    <property type="protein sequence ID" value="WQQ26250.1"/>
    <property type="molecule type" value="Genomic_DNA"/>
</dbReference>
<gene>
    <name evidence="2" type="ORF">SHK19_20095</name>
</gene>
<dbReference type="Proteomes" id="UP001327225">
    <property type="component" value="Chromosome"/>
</dbReference>
<evidence type="ECO:0000313" key="3">
    <source>
        <dbReference type="Proteomes" id="UP001327225"/>
    </source>
</evidence>
<accession>A0ABZ0ZQ96</accession>
<dbReference type="InterPro" id="IPR037523">
    <property type="entry name" value="VOC_core"/>
</dbReference>
<dbReference type="PANTHER" id="PTHR35908:SF1">
    <property type="entry name" value="CONSERVED PROTEIN"/>
    <property type="match status" value="1"/>
</dbReference>
<dbReference type="Pfam" id="PF18029">
    <property type="entry name" value="Glyoxalase_6"/>
    <property type="match status" value="1"/>
</dbReference>
<evidence type="ECO:0000313" key="2">
    <source>
        <dbReference type="EMBL" id="WQQ26250.1"/>
    </source>
</evidence>
<sequence>MTLTLGMVTTDTTDPTGLAAWWSEQFGAEVADPFGGTFVLVSGGTLPLTVAFQLVEAPTPGKNRLHLDLTAADLDAEVDRLLASGASLVERRGDENFRWVTLTDPAGNEFCVAAASETTGLA</sequence>
<dbReference type="SUPFAM" id="SSF54593">
    <property type="entry name" value="Glyoxalase/Bleomycin resistance protein/Dihydroxybiphenyl dioxygenase"/>
    <property type="match status" value="1"/>
</dbReference>
<dbReference type="InterPro" id="IPR041581">
    <property type="entry name" value="Glyoxalase_6"/>
</dbReference>
<dbReference type="PROSITE" id="PS51819">
    <property type="entry name" value="VOC"/>
    <property type="match status" value="1"/>
</dbReference>
<evidence type="ECO:0000259" key="1">
    <source>
        <dbReference type="PROSITE" id="PS51819"/>
    </source>
</evidence>
<protein>
    <submittedName>
        <fullName evidence="2">VOC family protein</fullName>
    </submittedName>
</protein>
<dbReference type="InterPro" id="IPR029068">
    <property type="entry name" value="Glyas_Bleomycin-R_OHBP_Dase"/>
</dbReference>
<dbReference type="RefSeq" id="WP_322454628.1">
    <property type="nucleotide sequence ID" value="NZ_CP141059.1"/>
</dbReference>
<dbReference type="CDD" id="cd06587">
    <property type="entry name" value="VOC"/>
    <property type="match status" value="1"/>
</dbReference>